<dbReference type="OrthoDB" id="10265668at2759"/>
<evidence type="ECO:0000256" key="1">
    <source>
        <dbReference type="ARBA" id="ARBA00004123"/>
    </source>
</evidence>
<name>A0A1E4SK95_9ASCO</name>
<dbReference type="GO" id="GO:0071004">
    <property type="term" value="C:U2-type prespliceosome"/>
    <property type="evidence" value="ECO:0007669"/>
    <property type="project" value="TreeGrafter"/>
</dbReference>
<dbReference type="GeneID" id="30981653"/>
<evidence type="ECO:0000313" key="7">
    <source>
        <dbReference type="Proteomes" id="UP000094285"/>
    </source>
</evidence>
<keyword evidence="3" id="KW-0677">Repeat</keyword>
<dbReference type="InterPro" id="IPR011990">
    <property type="entry name" value="TPR-like_helical_dom_sf"/>
</dbReference>
<accession>A0A1E4SK95</accession>
<keyword evidence="4" id="KW-0508">mRNA splicing</keyword>
<dbReference type="Pfam" id="PF23240">
    <property type="entry name" value="HAT_PRP39_N"/>
    <property type="match status" value="1"/>
</dbReference>
<dbReference type="PANTHER" id="PTHR17204:SF23">
    <property type="entry name" value="U1 SMALL NUCLEAR RIBONUCLEOPROTEIN COMPONENT PRP42"/>
    <property type="match status" value="1"/>
</dbReference>
<dbReference type="GO" id="GO:0005685">
    <property type="term" value="C:U1 snRNP"/>
    <property type="evidence" value="ECO:0007669"/>
    <property type="project" value="TreeGrafter"/>
</dbReference>
<evidence type="ECO:0000256" key="3">
    <source>
        <dbReference type="ARBA" id="ARBA00022737"/>
    </source>
</evidence>
<dbReference type="GO" id="GO:0030627">
    <property type="term" value="F:pre-mRNA 5'-splice site binding"/>
    <property type="evidence" value="ECO:0007669"/>
    <property type="project" value="TreeGrafter"/>
</dbReference>
<keyword evidence="5" id="KW-0539">Nucleus</keyword>
<evidence type="ECO:0000313" key="6">
    <source>
        <dbReference type="EMBL" id="ODV79929.1"/>
    </source>
</evidence>
<dbReference type="STRING" id="984487.A0A1E4SK95"/>
<comment type="subcellular location">
    <subcellularLocation>
        <location evidence="1">Nucleus</location>
    </subcellularLocation>
</comment>
<sequence length="460" mass="55400">MSAPNKAWSSISTELVHNPDNLQLWQDLVKEAESNNKKGINKSTPPEEIQLLRTTYQNILDKYPLLFKYWIKYASWEFKLGHIDRAEAIYRSSMVHLSYCIDLWVTYLQFKIDTNHNKDEILTLFETARRKIGYHFHSYEFYDLYLSFLKNCKNESNGFHLKYHVLLRIIIELPIYHYEHFFKKIMSILASLNGADLHLMIPQKELSSIRNPKNAVNQLKKMFIDVYITTQYKVYELFKFERKLTKPYFDLNYISRQQLEAWNSYLNFLQSRDYPRDYVIFNFERCLLATALYSDFWTKYANFEINDGNLERAVEILSRGFSMNGDYQLLIELVDLHIYMKQWIRARDLILAYVKNTVSVPIPIYEKLIQLERIINPRDDAYLIKIFKELILETNQDWWFNQLLLFDVNNEQKLELFNEFKERFEDSPIFKSSLRRLKRLMGVIDTEQLRDFDEELNGYL</sequence>
<dbReference type="PANTHER" id="PTHR17204">
    <property type="entry name" value="PRE-MRNA PROCESSING PROTEIN PRP39-RELATED"/>
    <property type="match status" value="1"/>
</dbReference>
<evidence type="ECO:0000256" key="4">
    <source>
        <dbReference type="ARBA" id="ARBA00023187"/>
    </source>
</evidence>
<evidence type="ECO:0008006" key="8">
    <source>
        <dbReference type="Google" id="ProtNLM"/>
    </source>
</evidence>
<dbReference type="InterPro" id="IPR059164">
    <property type="entry name" value="HAT_PRP39_C"/>
</dbReference>
<dbReference type="EMBL" id="KV453911">
    <property type="protein sequence ID" value="ODV79929.1"/>
    <property type="molecule type" value="Genomic_DNA"/>
</dbReference>
<dbReference type="SMART" id="SM00386">
    <property type="entry name" value="HAT"/>
    <property type="match status" value="4"/>
</dbReference>
<proteinExistence type="predicted"/>
<dbReference type="GO" id="GO:0000395">
    <property type="term" value="P:mRNA 5'-splice site recognition"/>
    <property type="evidence" value="ECO:0007669"/>
    <property type="project" value="TreeGrafter"/>
</dbReference>
<gene>
    <name evidence="6" type="ORF">CANTADRAFT_25721</name>
</gene>
<reference evidence="7" key="1">
    <citation type="submission" date="2016-05" db="EMBL/GenBank/DDBJ databases">
        <title>Comparative genomics of biotechnologically important yeasts.</title>
        <authorList>
            <consortium name="DOE Joint Genome Institute"/>
            <person name="Riley R."/>
            <person name="Haridas S."/>
            <person name="Wolfe K.H."/>
            <person name="Lopes M.R."/>
            <person name="Hittinger C.T."/>
            <person name="Goker M."/>
            <person name="Salamov A."/>
            <person name="Wisecaver J."/>
            <person name="Long T.M."/>
            <person name="Aerts A.L."/>
            <person name="Barry K."/>
            <person name="Choi C."/>
            <person name="Clum A."/>
            <person name="Coughlan A.Y."/>
            <person name="Deshpande S."/>
            <person name="Douglass A.P."/>
            <person name="Hanson S.J."/>
            <person name="Klenk H.-P."/>
            <person name="Labutti K."/>
            <person name="Lapidus A."/>
            <person name="Lindquist E."/>
            <person name="Lipzen A."/>
            <person name="Meier-Kolthoff J.P."/>
            <person name="Ohm R.A."/>
            <person name="Otillar R.P."/>
            <person name="Pangilinan J."/>
            <person name="Peng Y."/>
            <person name="Rokas A."/>
            <person name="Rosa C.A."/>
            <person name="Scheuner C."/>
            <person name="Sibirny A.A."/>
            <person name="Slot J.C."/>
            <person name="Stielow J.B."/>
            <person name="Sun H."/>
            <person name="Kurtzman C.P."/>
            <person name="Blackwell M."/>
            <person name="Grigoriev I.V."/>
            <person name="Jeffries T.W."/>
        </authorList>
    </citation>
    <scope>NUCLEOTIDE SEQUENCE [LARGE SCALE GENOMIC DNA]</scope>
    <source>
        <strain evidence="7">NRRL Y-17324</strain>
    </source>
</reference>
<organism evidence="6 7">
    <name type="scientific">Suhomyces tanzawaensis NRRL Y-17324</name>
    <dbReference type="NCBI Taxonomy" id="984487"/>
    <lineage>
        <taxon>Eukaryota</taxon>
        <taxon>Fungi</taxon>
        <taxon>Dikarya</taxon>
        <taxon>Ascomycota</taxon>
        <taxon>Saccharomycotina</taxon>
        <taxon>Pichiomycetes</taxon>
        <taxon>Debaryomycetaceae</taxon>
        <taxon>Suhomyces</taxon>
    </lineage>
</organism>
<dbReference type="RefSeq" id="XP_020065051.1">
    <property type="nucleotide sequence ID" value="XM_020207516.1"/>
</dbReference>
<protein>
    <recommendedName>
        <fullName evidence="8">Pre-mRNA-processing factor 39</fullName>
    </recommendedName>
</protein>
<dbReference type="SUPFAM" id="SSF48452">
    <property type="entry name" value="TPR-like"/>
    <property type="match status" value="1"/>
</dbReference>
<dbReference type="Proteomes" id="UP000094285">
    <property type="component" value="Unassembled WGS sequence"/>
</dbReference>
<dbReference type="Gene3D" id="1.25.40.10">
    <property type="entry name" value="Tetratricopeptide repeat domain"/>
    <property type="match status" value="2"/>
</dbReference>
<evidence type="ECO:0000256" key="2">
    <source>
        <dbReference type="ARBA" id="ARBA00022664"/>
    </source>
</evidence>
<dbReference type="Pfam" id="PF23241">
    <property type="entry name" value="HAT_PRP39_C"/>
    <property type="match status" value="1"/>
</dbReference>
<keyword evidence="7" id="KW-1185">Reference proteome</keyword>
<dbReference type="InterPro" id="IPR003107">
    <property type="entry name" value="HAT"/>
</dbReference>
<evidence type="ECO:0000256" key="5">
    <source>
        <dbReference type="ARBA" id="ARBA00023242"/>
    </source>
</evidence>
<keyword evidence="2" id="KW-0507">mRNA processing</keyword>
<dbReference type="AlphaFoldDB" id="A0A1E4SK95"/>
<dbReference type="GO" id="GO:0000243">
    <property type="term" value="C:commitment complex"/>
    <property type="evidence" value="ECO:0007669"/>
    <property type="project" value="TreeGrafter"/>
</dbReference>